<evidence type="ECO:0000256" key="5">
    <source>
        <dbReference type="ARBA" id="ARBA00022679"/>
    </source>
</evidence>
<evidence type="ECO:0000256" key="22">
    <source>
        <dbReference type="ARBA" id="ARBA00051455"/>
    </source>
</evidence>
<keyword evidence="13 27" id="KW-0594">Phospholipid biosynthesis</keyword>
<feature type="topological domain" description="Cytoplasmic" evidence="27">
    <location>
        <begin position="203"/>
        <end position="225"/>
    </location>
</feature>
<evidence type="ECO:0000256" key="18">
    <source>
        <dbReference type="ARBA" id="ARBA00050814"/>
    </source>
</evidence>
<feature type="transmembrane region" description="Helical" evidence="28">
    <location>
        <begin position="70"/>
        <end position="91"/>
    </location>
</feature>
<feature type="topological domain" description="Lumenal" evidence="27">
    <location>
        <begin position="138"/>
        <end position="180"/>
    </location>
</feature>
<dbReference type="GO" id="GO:0005789">
    <property type="term" value="C:endoplasmic reticulum membrane"/>
    <property type="evidence" value="ECO:0007669"/>
    <property type="project" value="UniProtKB-SubCell"/>
</dbReference>
<dbReference type="HAMAP" id="MF_03216">
    <property type="entry name" value="PLMT"/>
    <property type="match status" value="1"/>
</dbReference>
<evidence type="ECO:0000256" key="20">
    <source>
        <dbReference type="ARBA" id="ARBA00051210"/>
    </source>
</evidence>
<accession>A0A913Z102</accession>
<comment type="catalytic activity">
    <reaction evidence="23">
        <text>1,2-di-(9Z,12Z,15Z-octadecatrienoyl)-sn-glycero-3-phospho-N-methylethanolamine + S-adenosyl-L-methionine = 1,2-di-(9Z,12Z,15Z-octadecatrienoyl)-sn-glycero-3-phospho-N,N-dimethylethanolamine + S-adenosyl-L-homocysteine + H(+)</text>
        <dbReference type="Rhea" id="RHEA:70755"/>
        <dbReference type="ChEBI" id="CHEBI:15378"/>
        <dbReference type="ChEBI" id="CHEBI:57856"/>
        <dbReference type="ChEBI" id="CHEBI:59789"/>
        <dbReference type="ChEBI" id="CHEBI:189859"/>
        <dbReference type="ChEBI" id="CHEBI:189860"/>
    </reaction>
    <physiologicalReaction direction="left-to-right" evidence="23">
        <dbReference type="Rhea" id="RHEA:70756"/>
    </physiologicalReaction>
</comment>
<dbReference type="GO" id="GO:0031966">
    <property type="term" value="C:mitochondrial membrane"/>
    <property type="evidence" value="ECO:0007669"/>
    <property type="project" value="UniProtKB-SubCell"/>
</dbReference>
<evidence type="ECO:0000256" key="27">
    <source>
        <dbReference type="HAMAP-Rule" id="MF_03216"/>
    </source>
</evidence>
<evidence type="ECO:0000256" key="17">
    <source>
        <dbReference type="ARBA" id="ARBA00050788"/>
    </source>
</evidence>
<dbReference type="EC" id="2.1.1.71" evidence="27"/>
<evidence type="ECO:0000256" key="28">
    <source>
        <dbReference type="SAM" id="Phobius"/>
    </source>
</evidence>
<comment type="function">
    <text evidence="27">Catalyzes the three sequential steps of the methylation pathway for the biosynthesis of phosphatidylcholine, a critical and essential component for membrane structure. Uses S-adenosylmethionine (S-adenosyl-L-methionine, SAM or AdoMet) as the methyl group donor for the methylation of phosphatidylethanolamine (1,2-diacyl-sn-glycero-3-phosphoethanolamine, PE) to phosphatidylmonomethylethanolamine (1,2-diacyl-sn-glycero-3-phospho-N-methylethanolamine, PMME), PMME to phosphatidyldimethylethanolamine (1,2-diacyl-sn-glycero-3-phospho-N,N-dimethylethanolamine, PDME), and PDME to phosphatidylcholine (1,2-diacyl-sn-glycero-3-phosphocholine, PC), producing S-adenosyl-L-homocysteine in each step.</text>
</comment>
<dbReference type="GO" id="GO:0004608">
    <property type="term" value="F:phosphatidylethanolamine N-methyltransferase activity"/>
    <property type="evidence" value="ECO:0007669"/>
    <property type="project" value="UniProtKB-UniRule"/>
</dbReference>
<keyword evidence="3 27" id="KW-0444">Lipid biosynthesis</keyword>
<feature type="topological domain" description="Lumenal" evidence="27">
    <location>
        <begin position="1"/>
        <end position="35"/>
    </location>
</feature>
<evidence type="ECO:0000256" key="6">
    <source>
        <dbReference type="ARBA" id="ARBA00022691"/>
    </source>
</evidence>
<organism evidence="29 30">
    <name type="scientific">Patiria miniata</name>
    <name type="common">Bat star</name>
    <name type="synonym">Asterina miniata</name>
    <dbReference type="NCBI Taxonomy" id="46514"/>
    <lineage>
        <taxon>Eukaryota</taxon>
        <taxon>Metazoa</taxon>
        <taxon>Echinodermata</taxon>
        <taxon>Eleutherozoa</taxon>
        <taxon>Asterozoa</taxon>
        <taxon>Asteroidea</taxon>
        <taxon>Valvatacea</taxon>
        <taxon>Valvatida</taxon>
        <taxon>Asterinidae</taxon>
        <taxon>Patiria</taxon>
    </lineage>
</organism>
<dbReference type="GO" id="GO:0000773">
    <property type="term" value="F:phosphatidyl-N-methylethanolamine N-methyltransferase activity"/>
    <property type="evidence" value="ECO:0007669"/>
    <property type="project" value="UniProtKB-UniRule"/>
</dbReference>
<comment type="catalytic activity">
    <reaction evidence="18">
        <text>1,2-di-(9Z,12Z-octadecadienoyl)-sn-glycero-3-phospho-N-methylethanolamine + S-adenosyl-L-methionine = 1,2-di-(9Z,12Z-octadecadienoyl)-sn-glycero-3-phospho-N,N-dimethylethanolamine + S-adenosyl-L-homocysteine + H(+)</text>
        <dbReference type="Rhea" id="RHEA:70743"/>
        <dbReference type="ChEBI" id="CHEBI:15378"/>
        <dbReference type="ChEBI" id="CHEBI:57856"/>
        <dbReference type="ChEBI" id="CHEBI:59789"/>
        <dbReference type="ChEBI" id="CHEBI:189848"/>
        <dbReference type="ChEBI" id="CHEBI:189849"/>
    </reaction>
    <physiologicalReaction direction="left-to-right" evidence="18">
        <dbReference type="Rhea" id="RHEA:70744"/>
    </physiologicalReaction>
</comment>
<evidence type="ECO:0000256" key="26">
    <source>
        <dbReference type="ARBA" id="ARBA00052148"/>
    </source>
</evidence>
<comment type="catalytic activity">
    <reaction evidence="24">
        <text>1,2-di-(9Z-octadecenoyl)-sn-glycero-3-phosphoethanolamine + S-adenosyl-L-methionine = 1,2-di-(9Z-octadecenoyl)-sn-glycero-3-phospho-N-methylethanolamine + S-adenosyl-L-homocysteine + H(+)</text>
        <dbReference type="Rhea" id="RHEA:70619"/>
        <dbReference type="ChEBI" id="CHEBI:15378"/>
        <dbReference type="ChEBI" id="CHEBI:57856"/>
        <dbReference type="ChEBI" id="CHEBI:59789"/>
        <dbReference type="ChEBI" id="CHEBI:74986"/>
        <dbReference type="ChEBI" id="CHEBI:85679"/>
    </reaction>
    <physiologicalReaction direction="left-to-right" evidence="24">
        <dbReference type="Rhea" id="RHEA:70620"/>
    </physiologicalReaction>
</comment>
<evidence type="ECO:0000313" key="29">
    <source>
        <dbReference type="EnsemblMetazoa" id="XP_038045503.1"/>
    </source>
</evidence>
<comment type="catalytic activity">
    <reaction evidence="20">
        <text>1,2-di-(9Z,12Z,15Z-octadecatrienoyl)-sn-glycero-3-phospho-N,N-dimethylethanolamine + S-adenosyl-L-methionine = 1,2-di-(9Z,12Z,15Z-octadecatrienoyl)-sn-glycero-3-phosphocholine + S-adenosyl-L-homocysteine + H(+)</text>
        <dbReference type="Rhea" id="RHEA:70759"/>
        <dbReference type="ChEBI" id="CHEBI:15378"/>
        <dbReference type="ChEBI" id="CHEBI:57856"/>
        <dbReference type="ChEBI" id="CHEBI:59789"/>
        <dbReference type="ChEBI" id="CHEBI:86161"/>
        <dbReference type="ChEBI" id="CHEBI:189860"/>
    </reaction>
    <physiologicalReaction direction="left-to-right" evidence="20">
        <dbReference type="Rhea" id="RHEA:70760"/>
    </physiologicalReaction>
</comment>
<comment type="catalytic activity">
    <reaction evidence="22">
        <text>1,2-di-(9Z-octadecenoyl)-sn-glycero-3-phospho-N-methylethanolamine + S-adenosyl-L-methionine = 1,2-di-(9Z-octadecenoyl)-sn-glycero-3-phospho-N,N-dimethylethanolamine + S-adenosyl-L-homocysteine + H(+)</text>
        <dbReference type="Rhea" id="RHEA:46112"/>
        <dbReference type="ChEBI" id="CHEBI:15378"/>
        <dbReference type="ChEBI" id="CHEBI:57856"/>
        <dbReference type="ChEBI" id="CHEBI:59789"/>
        <dbReference type="ChEBI" id="CHEBI:85679"/>
        <dbReference type="ChEBI" id="CHEBI:85680"/>
    </reaction>
    <physiologicalReaction direction="left-to-right" evidence="22">
        <dbReference type="Rhea" id="RHEA:46113"/>
    </physiologicalReaction>
</comment>
<evidence type="ECO:0000256" key="14">
    <source>
        <dbReference type="ARBA" id="ARBA00023264"/>
    </source>
</evidence>
<comment type="catalytic activity">
    <reaction evidence="19">
        <text>1-hexadecanoyl-2-(4Z,7Z,10Z,13Z,16Z,19Z-docosahexaenoyl)-sn-glycero-3-phospho-N-methylethanolamine + S-adenosyl-L-methionine = 1-hexadecanoyl-2-(4Z,7Z,10Z,13Z,16Z,19Z-docosahexaenoyl)-sn-glycero-3-phospho-N,N-dimethylethanolamine + S-adenosyl-L-homocysteine + H(+)</text>
        <dbReference type="Rhea" id="RHEA:70767"/>
        <dbReference type="ChEBI" id="CHEBI:15378"/>
        <dbReference type="ChEBI" id="CHEBI:57856"/>
        <dbReference type="ChEBI" id="CHEBI:59789"/>
        <dbReference type="ChEBI" id="CHEBI:189861"/>
        <dbReference type="ChEBI" id="CHEBI:189862"/>
    </reaction>
    <physiologicalReaction direction="left-to-right" evidence="19">
        <dbReference type="Rhea" id="RHEA:70768"/>
    </physiologicalReaction>
</comment>
<evidence type="ECO:0000256" key="10">
    <source>
        <dbReference type="ARBA" id="ARBA00023098"/>
    </source>
</evidence>
<comment type="catalytic activity">
    <reaction evidence="15">
        <text>1-hexadecanoyl-2-(4Z,7Z,10Z,13Z,16Z,19Z-docosahexaenoyl)-sn-glycero-3-phospho-N,N-dimethylethanolamine + S-adenosyl-L-methionine = 1-hexadecanoyl-2-(4Z,7Z,10Z,13Z,16Z,19Z-docosahexaenoyl)-sn-glycero-3-phosphocholine + S-adenosyl-L-homocysteine + H(+)</text>
        <dbReference type="Rhea" id="RHEA:70771"/>
        <dbReference type="ChEBI" id="CHEBI:15378"/>
        <dbReference type="ChEBI" id="CHEBI:57856"/>
        <dbReference type="ChEBI" id="CHEBI:59789"/>
        <dbReference type="ChEBI" id="CHEBI:74963"/>
        <dbReference type="ChEBI" id="CHEBI:189862"/>
    </reaction>
    <physiologicalReaction direction="left-to-right" evidence="15">
        <dbReference type="Rhea" id="RHEA:70772"/>
    </physiologicalReaction>
</comment>
<evidence type="ECO:0000256" key="11">
    <source>
        <dbReference type="ARBA" id="ARBA00023128"/>
    </source>
</evidence>
<feature type="topological domain" description="Lumenal" evidence="27">
    <location>
        <begin position="57"/>
        <end position="68"/>
    </location>
</feature>
<keyword evidence="12 27" id="KW-0472">Membrane</keyword>
<feature type="binding site" evidence="27">
    <location>
        <begin position="204"/>
        <end position="205"/>
    </location>
    <ligand>
        <name>S-adenosyl-L-methionine</name>
        <dbReference type="ChEBI" id="CHEBI:59789"/>
    </ligand>
</feature>
<keyword evidence="14 27" id="KW-1208">Phospholipid metabolism</keyword>
<dbReference type="GO" id="GO:0006656">
    <property type="term" value="P:phosphatidylcholine biosynthetic process"/>
    <property type="evidence" value="ECO:0007669"/>
    <property type="project" value="UniProtKB-UniRule"/>
</dbReference>
<dbReference type="OMA" id="PTFWNIA"/>
<dbReference type="GO" id="GO:0032259">
    <property type="term" value="P:methylation"/>
    <property type="evidence" value="ECO:0007669"/>
    <property type="project" value="UniProtKB-KW"/>
</dbReference>
<dbReference type="EnsemblMetazoa" id="XM_038189577.1">
    <property type="protein sequence ID" value="XP_038045505.1"/>
    <property type="gene ID" value="LOC119720056"/>
</dbReference>
<evidence type="ECO:0000256" key="25">
    <source>
        <dbReference type="ARBA" id="ARBA00052126"/>
    </source>
</evidence>
<dbReference type="PANTHER" id="PTHR15458:SF5">
    <property type="entry name" value="PHOSPHATIDYLETHANOLAMINE N-METHYLTRANSFERASE"/>
    <property type="match status" value="1"/>
</dbReference>
<evidence type="ECO:0000256" key="2">
    <source>
        <dbReference type="ARBA" id="ARBA00005189"/>
    </source>
</evidence>
<comment type="catalytic activity">
    <reaction evidence="26">
        <text>1,2-di-(9Z-octadecenoyl)-sn-glycero-3-phospho-N,N-dimethylethanolamine + S-adenosyl-L-methionine = 1,2-di-(9Z-octadecenoyl)-sn-glycero-3-phosphocholine + S-adenosyl-L-homocysteine + H(+)</text>
        <dbReference type="Rhea" id="RHEA:70623"/>
        <dbReference type="ChEBI" id="CHEBI:15378"/>
        <dbReference type="ChEBI" id="CHEBI:57856"/>
        <dbReference type="ChEBI" id="CHEBI:59789"/>
        <dbReference type="ChEBI" id="CHEBI:74669"/>
        <dbReference type="ChEBI" id="CHEBI:85680"/>
    </reaction>
    <physiologicalReaction direction="left-to-right" evidence="26">
        <dbReference type="Rhea" id="RHEA:70624"/>
    </physiologicalReaction>
</comment>
<sequence>MESGCCESFGMLDFSKMEFPVLLSECQGPRIHWSDHNLFIAAANIMFNPLFWNIMARLELRTKMISRLCGGPRIGCFFLGATIFFLSAVRGRRYQLAIYHQPIWHGLQAPAIHYMGAVLIGLGVIFTLCSFFALGFYGTFLGDYFGIFLEHRVKRFPFNLMENPMYWGTVMEYLGYALWFGPSPAGLLLTLLLAICYKIAILIEGPYTEKVYSTYVVEIEDKKHQ</sequence>
<comment type="pathway">
    <text evidence="1 27">Phospholipid metabolism; phosphatidylcholine biosynthesis.</text>
</comment>
<evidence type="ECO:0000256" key="1">
    <source>
        <dbReference type="ARBA" id="ARBA00004969"/>
    </source>
</evidence>
<protein>
    <recommendedName>
        <fullName evidence="27">Phosphatidylethanolamine N-methyltransferase</fullName>
        <shortName evidence="27">PEAMT</shortName>
        <shortName evidence="27">PEMT</shortName>
        <ecNumber evidence="27">2.1.1.17</ecNumber>
        <ecNumber evidence="27">2.1.1.71</ecNumber>
    </recommendedName>
    <alternativeName>
        <fullName evidence="27">Phospholipid methyltransferase</fullName>
        <shortName evidence="27">PLMT</shortName>
    </alternativeName>
</protein>
<evidence type="ECO:0000256" key="12">
    <source>
        <dbReference type="ARBA" id="ARBA00023136"/>
    </source>
</evidence>
<evidence type="ECO:0000256" key="3">
    <source>
        <dbReference type="ARBA" id="ARBA00022516"/>
    </source>
</evidence>
<keyword evidence="10 27" id="KW-0443">Lipid metabolism</keyword>
<comment type="subcellular location">
    <subcellularLocation>
        <location evidence="27">Endoplasmic reticulum membrane</location>
        <topology evidence="27">Multi-pass membrane protein</topology>
    </subcellularLocation>
    <subcellularLocation>
        <location evidence="27">Mitochondrion membrane</location>
        <topology evidence="27">Multi-pass membrane protein</topology>
    </subcellularLocation>
</comment>
<comment type="catalytic activity">
    <reaction evidence="27">
        <text>a 1,2-diacyl-sn-glycero-3-phosphoethanolamine + S-adenosyl-L-methionine = a 1,2-diacyl-sn-glycero-3-phospho-N-methylethanolamine + S-adenosyl-L-homocysteine + H(+)</text>
        <dbReference type="Rhea" id="RHEA:11164"/>
        <dbReference type="ChEBI" id="CHEBI:15378"/>
        <dbReference type="ChEBI" id="CHEBI:57856"/>
        <dbReference type="ChEBI" id="CHEBI:59789"/>
        <dbReference type="ChEBI" id="CHEBI:64573"/>
        <dbReference type="ChEBI" id="CHEBI:64612"/>
        <dbReference type="EC" id="2.1.1.17"/>
    </reaction>
</comment>
<dbReference type="RefSeq" id="XP_038045505.1">
    <property type="nucleotide sequence ID" value="XM_038189577.1"/>
</dbReference>
<dbReference type="OrthoDB" id="8300106at2759"/>
<feature type="intramembrane region" description="Helical" evidence="27">
    <location>
        <begin position="36"/>
        <end position="56"/>
    </location>
</feature>
<reference evidence="29" key="1">
    <citation type="submission" date="2022-11" db="UniProtKB">
        <authorList>
            <consortium name="EnsemblMetazoa"/>
        </authorList>
    </citation>
    <scope>IDENTIFICATION</scope>
</reference>
<evidence type="ECO:0000256" key="16">
    <source>
        <dbReference type="ARBA" id="ARBA00050744"/>
    </source>
</evidence>
<keyword evidence="5 27" id="KW-0808">Transferase</keyword>
<evidence type="ECO:0000256" key="13">
    <source>
        <dbReference type="ARBA" id="ARBA00023209"/>
    </source>
</evidence>
<comment type="pathway">
    <text evidence="2">Lipid metabolism.</text>
</comment>
<dbReference type="Gene3D" id="1.20.120.1630">
    <property type="match status" value="1"/>
</dbReference>
<dbReference type="Proteomes" id="UP000887568">
    <property type="component" value="Unplaced"/>
</dbReference>
<keyword evidence="30" id="KW-1185">Reference proteome</keyword>
<dbReference type="RefSeq" id="XP_038045503.1">
    <property type="nucleotide sequence ID" value="XM_038189575.1"/>
</dbReference>
<evidence type="ECO:0000256" key="23">
    <source>
        <dbReference type="ARBA" id="ARBA00051880"/>
    </source>
</evidence>
<evidence type="ECO:0000256" key="4">
    <source>
        <dbReference type="ARBA" id="ARBA00022603"/>
    </source>
</evidence>
<evidence type="ECO:0000313" key="30">
    <source>
        <dbReference type="Proteomes" id="UP000887568"/>
    </source>
</evidence>
<evidence type="ECO:0000256" key="15">
    <source>
        <dbReference type="ARBA" id="ARBA00050433"/>
    </source>
</evidence>
<dbReference type="EC" id="2.1.1.17" evidence="27"/>
<feature type="topological domain" description="Cytoplasmic" evidence="27">
    <location>
        <begin position="90"/>
        <end position="116"/>
    </location>
</feature>
<evidence type="ECO:0000256" key="8">
    <source>
        <dbReference type="ARBA" id="ARBA00022824"/>
    </source>
</evidence>
<evidence type="ECO:0000256" key="19">
    <source>
        <dbReference type="ARBA" id="ARBA00050899"/>
    </source>
</evidence>
<proteinExistence type="inferred from homology"/>
<name>A0A913Z102_PATMI</name>
<dbReference type="PROSITE" id="PS51599">
    <property type="entry name" value="SAM_PEMT_PEM2"/>
    <property type="match status" value="1"/>
</dbReference>
<feature type="transmembrane region" description="Helical" evidence="28">
    <location>
        <begin position="111"/>
        <end position="137"/>
    </location>
</feature>
<evidence type="ECO:0000256" key="24">
    <source>
        <dbReference type="ARBA" id="ARBA00051941"/>
    </source>
</evidence>
<dbReference type="PANTHER" id="PTHR15458">
    <property type="entry name" value="PHOSPHATIDYLETHANOLAMINE N-METHYLTRANSFERASE"/>
    <property type="match status" value="1"/>
</dbReference>
<dbReference type="AlphaFoldDB" id="A0A913Z102"/>
<comment type="catalytic activity">
    <reaction evidence="27">
        <text>a 1,2-diacyl-sn-glycero-3-phospho-N,N-dimethylethanolamine + S-adenosyl-L-methionine = a 1,2-diacyl-sn-glycero-3-phosphocholine + S-adenosyl-L-homocysteine + H(+)</text>
        <dbReference type="Rhea" id="RHEA:32739"/>
        <dbReference type="ChEBI" id="CHEBI:15378"/>
        <dbReference type="ChEBI" id="CHEBI:57643"/>
        <dbReference type="ChEBI" id="CHEBI:57856"/>
        <dbReference type="ChEBI" id="CHEBI:59789"/>
        <dbReference type="ChEBI" id="CHEBI:64572"/>
    </reaction>
</comment>
<dbReference type="Pfam" id="PF04191">
    <property type="entry name" value="PEMT"/>
    <property type="match status" value="1"/>
</dbReference>
<dbReference type="GeneID" id="119720056"/>
<dbReference type="InterPro" id="IPR024960">
    <property type="entry name" value="PEMT/MFAP"/>
</dbReference>
<comment type="catalytic activity">
    <reaction evidence="17">
        <text>1,2-di-(9Z,12Z-octadecadienoyl)-sn-glycero-3-phosphoethanolamine + S-adenosyl-L-methionine = 1,2-di-(9Z,12Z-octadecadienoyl)-sn-glycero-3-phospho-N-methylethanolamine + S-adenosyl-L-homocysteine + H(+)</text>
        <dbReference type="Rhea" id="RHEA:70739"/>
        <dbReference type="ChEBI" id="CHEBI:15378"/>
        <dbReference type="ChEBI" id="CHEBI:57856"/>
        <dbReference type="ChEBI" id="CHEBI:59789"/>
        <dbReference type="ChEBI" id="CHEBI:172403"/>
        <dbReference type="ChEBI" id="CHEBI:189848"/>
    </reaction>
    <physiologicalReaction direction="left-to-right" evidence="17">
        <dbReference type="Rhea" id="RHEA:70740"/>
    </physiologicalReaction>
</comment>
<keyword evidence="11 27" id="KW-0496">Mitochondrion</keyword>
<evidence type="ECO:0000256" key="9">
    <source>
        <dbReference type="ARBA" id="ARBA00022989"/>
    </source>
</evidence>
<dbReference type="FunFam" id="1.20.120.1630:FF:000005">
    <property type="entry name" value="Phosphatidylethanolamine N-methyltransferase"/>
    <property type="match status" value="1"/>
</dbReference>
<comment type="catalytic activity">
    <reaction evidence="21">
        <text>1,2-di-(9Z,12Z-octadecadienoyl)-sn-glycero-3-phospho-N,N-dimethylethanolamine + S-adenosyl-L-methionine = 1,2-di-(9Z,12Z-octadecadienoyl)-sn-glycero-3-phosphocholine + S-adenosyl-L-homocysteine + H(+)</text>
        <dbReference type="Rhea" id="RHEA:70747"/>
        <dbReference type="ChEBI" id="CHEBI:15378"/>
        <dbReference type="ChEBI" id="CHEBI:42027"/>
        <dbReference type="ChEBI" id="CHEBI:57856"/>
        <dbReference type="ChEBI" id="CHEBI:59789"/>
        <dbReference type="ChEBI" id="CHEBI:189849"/>
    </reaction>
    <physiologicalReaction direction="left-to-right" evidence="21">
        <dbReference type="Rhea" id="RHEA:70748"/>
    </physiologicalReaction>
</comment>
<feature type="binding site" evidence="27">
    <location>
        <begin position="121"/>
        <end position="123"/>
    </location>
    <ligand>
        <name>S-adenosyl-L-methionine</name>
        <dbReference type="ChEBI" id="CHEBI:59789"/>
    </ligand>
</feature>
<dbReference type="InterPro" id="IPR007318">
    <property type="entry name" value="Phopholipid_MeTrfase"/>
</dbReference>
<comment type="catalytic activity">
    <reaction evidence="27">
        <text>a 1,2-diacyl-sn-glycero-3-phospho-N-methylethanolamine + S-adenosyl-L-methionine = a 1,2-diacyl-sn-glycero-3-phospho-N,N-dimethylethanolamine + S-adenosyl-L-homocysteine + H(+)</text>
        <dbReference type="Rhea" id="RHEA:32735"/>
        <dbReference type="ChEBI" id="CHEBI:15378"/>
        <dbReference type="ChEBI" id="CHEBI:57856"/>
        <dbReference type="ChEBI" id="CHEBI:59789"/>
        <dbReference type="ChEBI" id="CHEBI:64572"/>
        <dbReference type="ChEBI" id="CHEBI:64573"/>
        <dbReference type="EC" id="2.1.1.71"/>
    </reaction>
</comment>
<evidence type="ECO:0000256" key="7">
    <source>
        <dbReference type="ARBA" id="ARBA00022692"/>
    </source>
</evidence>
<comment type="catalytic activity">
    <reaction evidence="16">
        <text>1-hexadecanoyl-2-(4Z,7Z,10Z,13Z,16Z,19Z-docosahexaenoyl)-sn-glycero-3-phosphoethanolamine + S-adenosyl-L-methionine = 1-hexadecanoyl-2-(4Z,7Z,10Z,13Z,16Z,19Z-docosahexaenoyl)-sn-glycero-3-phospho-N-methylethanolamine + S-adenosyl-L-homocysteine + H(+)</text>
        <dbReference type="Rhea" id="RHEA:70763"/>
        <dbReference type="ChEBI" id="CHEBI:15378"/>
        <dbReference type="ChEBI" id="CHEBI:57856"/>
        <dbReference type="ChEBI" id="CHEBI:59789"/>
        <dbReference type="ChEBI" id="CHEBI:78261"/>
        <dbReference type="ChEBI" id="CHEBI:189861"/>
    </reaction>
    <physiologicalReaction direction="left-to-right" evidence="16">
        <dbReference type="Rhea" id="RHEA:70764"/>
    </physiologicalReaction>
</comment>
<dbReference type="EnsemblMetazoa" id="XM_038189575.1">
    <property type="protein sequence ID" value="XP_038045503.1"/>
    <property type="gene ID" value="LOC119720056"/>
</dbReference>
<comment type="catalytic activity">
    <reaction evidence="25">
        <text>1,2-di-(9Z,12Z,15Z-octadecatrienoyl)-sn-glycero-3-phosphoethanolamine + S-adenosyl-L-methionine = 1,2-di-(9Z,12Z,15Z-octadecatrienoyl)-sn-glycero-3-phospho-N-methylethanolamine + S-adenosyl-L-homocysteine + H(+)</text>
        <dbReference type="Rhea" id="RHEA:70751"/>
        <dbReference type="ChEBI" id="CHEBI:15378"/>
        <dbReference type="ChEBI" id="CHEBI:57856"/>
        <dbReference type="ChEBI" id="CHEBI:59789"/>
        <dbReference type="ChEBI" id="CHEBI:189858"/>
        <dbReference type="ChEBI" id="CHEBI:189859"/>
    </reaction>
    <physiologicalReaction direction="left-to-right" evidence="25">
        <dbReference type="Rhea" id="RHEA:70752"/>
    </physiologicalReaction>
</comment>
<keyword evidence="8 27" id="KW-0256">Endoplasmic reticulum</keyword>
<comment type="similarity">
    <text evidence="27">Belongs to the class VI-like SAM-binding methyltransferase superfamily. PEMT/PEM2 methyltransferase family.</text>
</comment>
<evidence type="ECO:0000256" key="21">
    <source>
        <dbReference type="ARBA" id="ARBA00051451"/>
    </source>
</evidence>
<keyword evidence="6 27" id="KW-0949">S-adenosyl-L-methionine</keyword>
<keyword evidence="4 27" id="KW-0489">Methyltransferase</keyword>
<keyword evidence="7 27" id="KW-0812">Transmembrane</keyword>
<keyword evidence="9 27" id="KW-1133">Transmembrane helix</keyword>
<feature type="transmembrane region" description="Helical" evidence="28">
    <location>
        <begin position="38"/>
        <end position="58"/>
    </location>
</feature>